<protein>
    <submittedName>
        <fullName evidence="9">Uncharacterized protein</fullName>
    </submittedName>
</protein>
<evidence type="ECO:0000256" key="2">
    <source>
        <dbReference type="ARBA" id="ARBA00011738"/>
    </source>
</evidence>
<keyword evidence="4" id="KW-0328">Glycosyltransferase</keyword>
<proteinExistence type="inferred from homology"/>
<dbReference type="PATRIC" id="fig|584657.3.peg.940"/>
<dbReference type="GO" id="GO:0016757">
    <property type="term" value="F:glycosyltransferase activity"/>
    <property type="evidence" value="ECO:0007669"/>
    <property type="project" value="UniProtKB-KW"/>
</dbReference>
<comment type="similarity">
    <text evidence="1">Belongs to the glycosyltransferase group 1 family. Glycosyltransferase 4 subfamily.</text>
</comment>
<evidence type="ECO:0000313" key="9">
    <source>
        <dbReference type="EMBL" id="EWT07122.1"/>
    </source>
</evidence>
<reference evidence="10" key="1">
    <citation type="submission" date="2013-08" db="EMBL/GenBank/DDBJ databases">
        <title>Intrasporangium oryzae NRRL B-24470.</title>
        <authorList>
            <person name="Liu H."/>
            <person name="Wang G."/>
        </authorList>
    </citation>
    <scope>NUCLEOTIDE SEQUENCE [LARGE SCALE GENOMIC DNA]</scope>
    <source>
        <strain evidence="10">Q5-1</strain>
    </source>
</reference>
<keyword evidence="10" id="KW-1185">Reference proteome</keyword>
<name>W9GQ07_9MICO</name>
<evidence type="ECO:0000313" key="10">
    <source>
        <dbReference type="Proteomes" id="UP000019494"/>
    </source>
</evidence>
<dbReference type="PANTHER" id="PTHR47779">
    <property type="entry name" value="SYNTHASE (CCG-9), PUTATIVE (AFU_ORTHOLOGUE AFUA_3G12100)-RELATED"/>
    <property type="match status" value="1"/>
</dbReference>
<feature type="domain" description="Trehalose synthase N-terminal" evidence="8">
    <location>
        <begin position="44"/>
        <end position="195"/>
    </location>
</feature>
<dbReference type="SUPFAM" id="SSF53756">
    <property type="entry name" value="UDP-Glycosyltransferase/glycogen phosphorylase"/>
    <property type="match status" value="1"/>
</dbReference>
<dbReference type="InterPro" id="IPR049438">
    <property type="entry name" value="TreT_GT1"/>
</dbReference>
<comment type="subunit">
    <text evidence="2">Homodimer.</text>
</comment>
<dbReference type="InterPro" id="IPR001296">
    <property type="entry name" value="Glyco_trans_1"/>
</dbReference>
<dbReference type="InterPro" id="IPR052078">
    <property type="entry name" value="Trehalose_Metab_GTase"/>
</dbReference>
<evidence type="ECO:0000256" key="1">
    <source>
        <dbReference type="ARBA" id="ARBA00009481"/>
    </source>
</evidence>
<accession>W9GQ07</accession>
<gene>
    <name evidence="9" type="ORF">N864_12275</name>
</gene>
<dbReference type="PANTHER" id="PTHR47779:SF1">
    <property type="entry name" value="SYNTHASE (CCG-9), PUTATIVE (AFU_ORTHOLOGUE AFUA_3G12100)-RELATED"/>
    <property type="match status" value="1"/>
</dbReference>
<dbReference type="EMBL" id="AWQS01000021">
    <property type="protein sequence ID" value="EWT07122.1"/>
    <property type="molecule type" value="Genomic_DNA"/>
</dbReference>
<evidence type="ECO:0000259" key="8">
    <source>
        <dbReference type="Pfam" id="PF21269"/>
    </source>
</evidence>
<dbReference type="Gene3D" id="3.40.50.2000">
    <property type="entry name" value="Glycogen Phosphorylase B"/>
    <property type="match status" value="2"/>
</dbReference>
<dbReference type="Pfam" id="PF21269">
    <property type="entry name" value="TreT_GT1"/>
    <property type="match status" value="1"/>
</dbReference>
<feature type="domain" description="Glycosyl transferase family 1" evidence="7">
    <location>
        <begin position="363"/>
        <end position="447"/>
    </location>
</feature>
<keyword evidence="3" id="KW-0313">Glucose metabolism</keyword>
<dbReference type="RefSeq" id="WP_051518205.1">
    <property type="nucleotide sequence ID" value="NZ_AWQS01000021.1"/>
</dbReference>
<dbReference type="AlphaFoldDB" id="W9GQ07"/>
<dbReference type="OrthoDB" id="9772485at2"/>
<evidence type="ECO:0000256" key="5">
    <source>
        <dbReference type="ARBA" id="ARBA00022679"/>
    </source>
</evidence>
<dbReference type="Pfam" id="PF00534">
    <property type="entry name" value="Glycos_transf_1"/>
    <property type="match status" value="1"/>
</dbReference>
<sequence>MEAVEIQAQPLAALVELLEPERAGRFLAAAEHGRGALAGRVVWNVNSTASGGGVAEMLQTMLAYARGAEVDTRWLVLKGDPTFFEITKAIHNALHGSLVDRERFGPQDRAHYERVMQANLEQLQGLVRAGDFVLLHDPQTAGLGAGLRQLGAHVVWRCHIGRDDTNESTERGWQFLREYVLAAEAFVFSRASYVPDWVPRERAVVIQPSIDPYSTKNRPMDDRQTKRVLLEVGLVRNRLEPDGIHFHRRAGHEGVLRRHVDLVTNAPPPVTAPLVVQVSRWDRLKDMTGVLTGFADHVAPHLPDAHLLLAGPEVRGVTDDPEGAVVYAECRAVWEAMPAQVRSRCHLATLPMDDVDENAFIVNALQRHATVVVQKSLAEGFGLTLTEALWKARPVVASAVGGIRDQVTDGTEGFLLDDPADLAHFGARVVELLRDPGLRTSMGGRGQARVHRDFLGDRQLIQWVELLMSLVA</sequence>
<dbReference type="Proteomes" id="UP000019494">
    <property type="component" value="Unassembled WGS sequence"/>
</dbReference>
<comment type="caution">
    <text evidence="9">The sequence shown here is derived from an EMBL/GenBank/DDBJ whole genome shotgun (WGS) entry which is preliminary data.</text>
</comment>
<evidence type="ECO:0000256" key="4">
    <source>
        <dbReference type="ARBA" id="ARBA00022676"/>
    </source>
</evidence>
<dbReference type="GO" id="GO:0006006">
    <property type="term" value="P:glucose metabolic process"/>
    <property type="evidence" value="ECO:0007669"/>
    <property type="project" value="UniProtKB-KW"/>
</dbReference>
<evidence type="ECO:0000259" key="7">
    <source>
        <dbReference type="Pfam" id="PF00534"/>
    </source>
</evidence>
<keyword evidence="6" id="KW-0119">Carbohydrate metabolism</keyword>
<evidence type="ECO:0000256" key="6">
    <source>
        <dbReference type="ARBA" id="ARBA00023277"/>
    </source>
</evidence>
<organism evidence="9 10">
    <name type="scientific">Intrasporangium chromatireducens Q5-1</name>
    <dbReference type="NCBI Taxonomy" id="584657"/>
    <lineage>
        <taxon>Bacteria</taxon>
        <taxon>Bacillati</taxon>
        <taxon>Actinomycetota</taxon>
        <taxon>Actinomycetes</taxon>
        <taxon>Micrococcales</taxon>
        <taxon>Intrasporangiaceae</taxon>
        <taxon>Intrasporangium</taxon>
    </lineage>
</organism>
<evidence type="ECO:0000256" key="3">
    <source>
        <dbReference type="ARBA" id="ARBA00022526"/>
    </source>
</evidence>
<keyword evidence="5" id="KW-0808">Transferase</keyword>